<dbReference type="GO" id="GO:0010134">
    <property type="term" value="P:sulfate assimilation via adenylyl sulfate reduction"/>
    <property type="evidence" value="ECO:0007669"/>
    <property type="project" value="TreeGrafter"/>
</dbReference>
<keyword evidence="7 8" id="KW-0067">ATP-binding</keyword>
<name>A0A432W103_9GAMM</name>
<dbReference type="PANTHER" id="PTHR42700:SF1">
    <property type="entry name" value="SULFATE ADENYLYLTRANSFERASE"/>
    <property type="match status" value="1"/>
</dbReference>
<dbReference type="EMBL" id="PIPL01000004">
    <property type="protein sequence ID" value="RUO22911.1"/>
    <property type="molecule type" value="Genomic_DNA"/>
</dbReference>
<evidence type="ECO:0000256" key="7">
    <source>
        <dbReference type="ARBA" id="ARBA00022840"/>
    </source>
</evidence>
<feature type="binding site" evidence="8">
    <location>
        <begin position="32"/>
        <end position="39"/>
    </location>
    <ligand>
        <name>ATP</name>
        <dbReference type="ChEBI" id="CHEBI:30616"/>
    </ligand>
</feature>
<accession>A0A432W103</accession>
<comment type="similarity">
    <text evidence="8 9">Belongs to the APS kinase family.</text>
</comment>
<keyword evidence="12" id="KW-1185">Reference proteome</keyword>
<dbReference type="EC" id="2.7.1.25" evidence="3 8"/>
<evidence type="ECO:0000256" key="1">
    <source>
        <dbReference type="ARBA" id="ARBA00001823"/>
    </source>
</evidence>
<dbReference type="RefSeq" id="WP_126804553.1">
    <property type="nucleotide sequence ID" value="NZ_PIPL01000004.1"/>
</dbReference>
<evidence type="ECO:0000256" key="5">
    <source>
        <dbReference type="ARBA" id="ARBA00022679"/>
    </source>
</evidence>
<evidence type="ECO:0000256" key="8">
    <source>
        <dbReference type="HAMAP-Rule" id="MF_00065"/>
    </source>
</evidence>
<dbReference type="InterPro" id="IPR002891">
    <property type="entry name" value="APS"/>
</dbReference>
<dbReference type="CDD" id="cd02027">
    <property type="entry name" value="APSK"/>
    <property type="match status" value="1"/>
</dbReference>
<dbReference type="Pfam" id="PF01583">
    <property type="entry name" value="APS_kinase"/>
    <property type="match status" value="1"/>
</dbReference>
<dbReference type="GO" id="GO:0004020">
    <property type="term" value="F:adenylylsulfate kinase activity"/>
    <property type="evidence" value="ECO:0007669"/>
    <property type="project" value="UniProtKB-UniRule"/>
</dbReference>
<dbReference type="GO" id="GO:0005524">
    <property type="term" value="F:ATP binding"/>
    <property type="evidence" value="ECO:0007669"/>
    <property type="project" value="UniProtKB-UniRule"/>
</dbReference>
<evidence type="ECO:0000256" key="9">
    <source>
        <dbReference type="RuleBase" id="RU004347"/>
    </source>
</evidence>
<evidence type="ECO:0000256" key="2">
    <source>
        <dbReference type="ARBA" id="ARBA00004806"/>
    </source>
</evidence>
<dbReference type="NCBIfam" id="TIGR00455">
    <property type="entry name" value="apsK"/>
    <property type="match status" value="1"/>
</dbReference>
<dbReference type="InterPro" id="IPR059117">
    <property type="entry name" value="APS_kinase_dom"/>
</dbReference>
<gene>
    <name evidence="8 11" type="primary">cysC</name>
    <name evidence="11" type="ORF">CWE09_13335</name>
</gene>
<dbReference type="HAMAP" id="MF_00065">
    <property type="entry name" value="Adenylyl_sulf_kinase"/>
    <property type="match status" value="1"/>
</dbReference>
<proteinExistence type="inferred from homology"/>
<dbReference type="UniPathway" id="UPA00140">
    <property type="reaction ID" value="UER00205"/>
</dbReference>
<evidence type="ECO:0000256" key="4">
    <source>
        <dbReference type="ARBA" id="ARBA00022553"/>
    </source>
</evidence>
<dbReference type="InterPro" id="IPR027417">
    <property type="entry name" value="P-loop_NTPase"/>
</dbReference>
<dbReference type="OrthoDB" id="9804504at2"/>
<dbReference type="GO" id="GO:0019379">
    <property type="term" value="P:sulfate assimilation, phosphoadenylyl sulfate reduction by phosphoadenylyl-sulfate reductase (thioredoxin)"/>
    <property type="evidence" value="ECO:0007669"/>
    <property type="project" value="TreeGrafter"/>
</dbReference>
<dbReference type="Gene3D" id="3.40.50.300">
    <property type="entry name" value="P-loop containing nucleotide triphosphate hydrolases"/>
    <property type="match status" value="1"/>
</dbReference>
<evidence type="ECO:0000259" key="10">
    <source>
        <dbReference type="Pfam" id="PF01583"/>
    </source>
</evidence>
<dbReference type="Proteomes" id="UP000288293">
    <property type="component" value="Unassembled WGS sequence"/>
</dbReference>
<feature type="active site" description="Phosphoserine intermediate" evidence="8">
    <location>
        <position position="106"/>
    </location>
</feature>
<comment type="pathway">
    <text evidence="2 8 9">Sulfur metabolism; hydrogen sulfide biosynthesis; sulfite from sulfate: step 2/3.</text>
</comment>
<comment type="function">
    <text evidence="8 9">Catalyzes the synthesis of activated sulfate.</text>
</comment>
<dbReference type="GO" id="GO:0070814">
    <property type="term" value="P:hydrogen sulfide biosynthetic process"/>
    <property type="evidence" value="ECO:0007669"/>
    <property type="project" value="UniProtKB-UniRule"/>
</dbReference>
<dbReference type="SUPFAM" id="SSF52540">
    <property type="entry name" value="P-loop containing nucleoside triphosphate hydrolases"/>
    <property type="match status" value="1"/>
</dbReference>
<dbReference type="NCBIfam" id="NF003013">
    <property type="entry name" value="PRK03846.1"/>
    <property type="match status" value="1"/>
</dbReference>
<dbReference type="InterPro" id="IPR050512">
    <property type="entry name" value="Sulf_AdTrans/APS_kinase"/>
</dbReference>
<sequence>MTALVFWQQHKITQKQRNLLNGHGSGVVWFTGLSGSGKSTLAGALEEALYQRQVRTYLLDGDNLRHGLCVDLGFSEKDRTESLRRAGEVASLMSESGLLVLAAFVSPLRSQREQLKEQIGKENFLEIHVATSLEECERRDVKGLYARARSGELTGMTGISAPYESPVQADLRLHTESDSMEKSVAALLQLLEEKGWLPVW</sequence>
<reference evidence="11 12" key="1">
    <citation type="journal article" date="2011" name="Front. Microbiol.">
        <title>Genomic signatures of strain selection and enhancement in Bacillus atrophaeus var. globigii, a historical biowarfare simulant.</title>
        <authorList>
            <person name="Gibbons H.S."/>
            <person name="Broomall S.M."/>
            <person name="McNew L.A."/>
            <person name="Daligault H."/>
            <person name="Chapman C."/>
            <person name="Bruce D."/>
            <person name="Karavis M."/>
            <person name="Krepps M."/>
            <person name="McGregor P.A."/>
            <person name="Hong C."/>
            <person name="Park K.H."/>
            <person name="Akmal A."/>
            <person name="Feldman A."/>
            <person name="Lin J.S."/>
            <person name="Chang W.E."/>
            <person name="Higgs B.W."/>
            <person name="Demirev P."/>
            <person name="Lindquist J."/>
            <person name="Liem A."/>
            <person name="Fochler E."/>
            <person name="Read T.D."/>
            <person name="Tapia R."/>
            <person name="Johnson S."/>
            <person name="Bishop-Lilly K.A."/>
            <person name="Detter C."/>
            <person name="Han C."/>
            <person name="Sozhamannan S."/>
            <person name="Rosenzweig C.N."/>
            <person name="Skowronski E.W."/>
        </authorList>
    </citation>
    <scope>NUCLEOTIDE SEQUENCE [LARGE SCALE GENOMIC DNA]</scope>
    <source>
        <strain evidence="11 12">MLST1</strain>
    </source>
</reference>
<evidence type="ECO:0000313" key="11">
    <source>
        <dbReference type="EMBL" id="RUO22911.1"/>
    </source>
</evidence>
<keyword evidence="4 8" id="KW-0597">Phosphoprotein</keyword>
<feature type="domain" description="APS kinase" evidence="10">
    <location>
        <begin position="26"/>
        <end position="173"/>
    </location>
</feature>
<comment type="catalytic activity">
    <reaction evidence="1 8 9">
        <text>adenosine 5'-phosphosulfate + ATP = 3'-phosphoadenylyl sulfate + ADP + H(+)</text>
        <dbReference type="Rhea" id="RHEA:24152"/>
        <dbReference type="ChEBI" id="CHEBI:15378"/>
        <dbReference type="ChEBI" id="CHEBI:30616"/>
        <dbReference type="ChEBI" id="CHEBI:58243"/>
        <dbReference type="ChEBI" id="CHEBI:58339"/>
        <dbReference type="ChEBI" id="CHEBI:456216"/>
        <dbReference type="EC" id="2.7.1.25"/>
    </reaction>
</comment>
<organism evidence="11 12">
    <name type="scientific">Aliidiomarina minuta</name>
    <dbReference type="NCBI Taxonomy" id="880057"/>
    <lineage>
        <taxon>Bacteria</taxon>
        <taxon>Pseudomonadati</taxon>
        <taxon>Pseudomonadota</taxon>
        <taxon>Gammaproteobacteria</taxon>
        <taxon>Alteromonadales</taxon>
        <taxon>Idiomarinaceae</taxon>
        <taxon>Aliidiomarina</taxon>
    </lineage>
</organism>
<dbReference type="PANTHER" id="PTHR42700">
    <property type="entry name" value="SULFATE ADENYLYLTRANSFERASE"/>
    <property type="match status" value="1"/>
</dbReference>
<evidence type="ECO:0000313" key="12">
    <source>
        <dbReference type="Proteomes" id="UP000288293"/>
    </source>
</evidence>
<protein>
    <recommendedName>
        <fullName evidence="3 8">Adenylyl-sulfate kinase</fullName>
        <ecNumber evidence="3 8">2.7.1.25</ecNumber>
    </recommendedName>
    <alternativeName>
        <fullName evidence="8">APS kinase</fullName>
    </alternativeName>
    <alternativeName>
        <fullName evidence="8">ATP adenosine-5'-phosphosulfate 3'-phosphotransferase</fullName>
    </alternativeName>
    <alternativeName>
        <fullName evidence="8">Adenosine-5'-phosphosulfate kinase</fullName>
    </alternativeName>
</protein>
<keyword evidence="5 8" id="KW-0808">Transferase</keyword>
<dbReference type="GO" id="GO:0005737">
    <property type="term" value="C:cytoplasm"/>
    <property type="evidence" value="ECO:0007669"/>
    <property type="project" value="TreeGrafter"/>
</dbReference>
<dbReference type="GO" id="GO:0004781">
    <property type="term" value="F:sulfate adenylyltransferase (ATP) activity"/>
    <property type="evidence" value="ECO:0007669"/>
    <property type="project" value="TreeGrafter"/>
</dbReference>
<comment type="caution">
    <text evidence="11">The sequence shown here is derived from an EMBL/GenBank/DDBJ whole genome shotgun (WGS) entry which is preliminary data.</text>
</comment>
<evidence type="ECO:0000256" key="6">
    <source>
        <dbReference type="ARBA" id="ARBA00022741"/>
    </source>
</evidence>
<keyword evidence="6 8" id="KW-0547">Nucleotide-binding</keyword>
<evidence type="ECO:0000256" key="3">
    <source>
        <dbReference type="ARBA" id="ARBA00012121"/>
    </source>
</evidence>
<keyword evidence="8 9" id="KW-0418">Kinase</keyword>
<dbReference type="AlphaFoldDB" id="A0A432W103"/>